<name>A0A840USP9_9BACT</name>
<dbReference type="Proteomes" id="UP000539642">
    <property type="component" value="Unassembled WGS sequence"/>
</dbReference>
<keyword evidence="3" id="KW-1185">Reference proteome</keyword>
<reference evidence="2 3" key="1">
    <citation type="submission" date="2020-08" db="EMBL/GenBank/DDBJ databases">
        <title>Genomic Encyclopedia of Type Strains, Phase IV (KMG-IV): sequencing the most valuable type-strain genomes for metagenomic binning, comparative biology and taxonomic classification.</title>
        <authorList>
            <person name="Goeker M."/>
        </authorList>
    </citation>
    <scope>NUCLEOTIDE SEQUENCE [LARGE SCALE GENOMIC DNA]</scope>
    <source>
        <strain evidence="2 3">DSM 28570</strain>
    </source>
</reference>
<organism evidence="2 3">
    <name type="scientific">Desulfoprunum benzoelyticum</name>
    <dbReference type="NCBI Taxonomy" id="1506996"/>
    <lineage>
        <taxon>Bacteria</taxon>
        <taxon>Pseudomonadati</taxon>
        <taxon>Thermodesulfobacteriota</taxon>
        <taxon>Desulfobulbia</taxon>
        <taxon>Desulfobulbales</taxon>
        <taxon>Desulfobulbaceae</taxon>
        <taxon>Desulfoprunum</taxon>
    </lineage>
</organism>
<sequence length="108" mass="12360">MFELIKKAMFTGIGMAAMTKDKVEELAADFIKKGNLSEQEGRKLVDELMKKSEESQTEFKKQLDEIVCSTLEKMEVARRGQIDELREEIMQLRQAVEKLQNASGADQF</sequence>
<dbReference type="AlphaFoldDB" id="A0A840USP9"/>
<accession>A0A840USP9</accession>
<feature type="coiled-coil region" evidence="1">
    <location>
        <begin position="45"/>
        <end position="102"/>
    </location>
</feature>
<evidence type="ECO:0000313" key="2">
    <source>
        <dbReference type="EMBL" id="MBB5346394.1"/>
    </source>
</evidence>
<evidence type="ECO:0000313" key="3">
    <source>
        <dbReference type="Proteomes" id="UP000539642"/>
    </source>
</evidence>
<dbReference type="EMBL" id="JACHEO010000001">
    <property type="protein sequence ID" value="MBB5346394.1"/>
    <property type="molecule type" value="Genomic_DNA"/>
</dbReference>
<evidence type="ECO:0000256" key="1">
    <source>
        <dbReference type="SAM" id="Coils"/>
    </source>
</evidence>
<proteinExistence type="predicted"/>
<gene>
    <name evidence="2" type="ORF">HNQ81_000101</name>
</gene>
<comment type="caution">
    <text evidence="2">The sequence shown here is derived from an EMBL/GenBank/DDBJ whole genome shotgun (WGS) entry which is preliminary data.</text>
</comment>
<dbReference type="InterPro" id="IPR008769">
    <property type="entry name" value="PhaF_PhaI"/>
</dbReference>
<dbReference type="RefSeq" id="WP_183347202.1">
    <property type="nucleotide sequence ID" value="NZ_JACHEO010000001.1"/>
</dbReference>
<dbReference type="PANTHER" id="PTHR38664">
    <property type="entry name" value="SLR0058 PROTEIN"/>
    <property type="match status" value="1"/>
</dbReference>
<dbReference type="PANTHER" id="PTHR38664:SF1">
    <property type="entry name" value="SLR0058 PROTEIN"/>
    <property type="match status" value="1"/>
</dbReference>
<keyword evidence="1" id="KW-0175">Coiled coil</keyword>
<protein>
    <submittedName>
        <fullName evidence="2">Polyhydroxyalkanoate synthesis regulator phasin</fullName>
    </submittedName>
</protein>